<proteinExistence type="predicted"/>
<name>A0ABD3GQY6_9MARC</name>
<feature type="region of interest" description="Disordered" evidence="1">
    <location>
        <begin position="261"/>
        <end position="310"/>
    </location>
</feature>
<keyword evidence="3" id="KW-1185">Reference proteome</keyword>
<evidence type="ECO:0000256" key="1">
    <source>
        <dbReference type="SAM" id="MobiDB-lite"/>
    </source>
</evidence>
<accession>A0ABD3GQY6</accession>
<protein>
    <submittedName>
        <fullName evidence="2">Uncharacterized protein</fullName>
    </submittedName>
</protein>
<feature type="compositionally biased region" description="Low complexity" evidence="1">
    <location>
        <begin position="270"/>
        <end position="304"/>
    </location>
</feature>
<reference evidence="2 3" key="1">
    <citation type="submission" date="2024-09" db="EMBL/GenBank/DDBJ databases">
        <title>Chromosome-scale assembly of Riccia sorocarpa.</title>
        <authorList>
            <person name="Paukszto L."/>
        </authorList>
    </citation>
    <scope>NUCLEOTIDE SEQUENCE [LARGE SCALE GENOMIC DNA]</scope>
    <source>
        <strain evidence="2">LP-2024</strain>
        <tissue evidence="2">Aerial parts of the thallus</tissue>
    </source>
</reference>
<evidence type="ECO:0000313" key="2">
    <source>
        <dbReference type="EMBL" id="KAL3680169.1"/>
    </source>
</evidence>
<sequence>MGHEVVLEFKELEKSKRQARLGCLRDCRLEDGGIDCHALLESSPEAQNLLRAGTPVRCWLESIFLSENSLPQIAGWCWKSGMVKGSSWSVETRHWRELIQKAKLGSKKLSRWWDIEPNSREWTTRCQRLWEGRIRSRVEWIASSLAENGVRPLSLIQAIDSTLRSHAQKPGALILLGVHCRITWTERNKYLFEQQRLWQSPKQILEVAIQECRAAERRLHGEQADRIKAANESLFSWAAHCWSEQEFHQGHALASIVDAAEGNTGHGHSQDTSSSSEDSQADTDTSYFDTSSSEDCSESNSLFSTSHSSC</sequence>
<evidence type="ECO:0000313" key="3">
    <source>
        <dbReference type="Proteomes" id="UP001633002"/>
    </source>
</evidence>
<dbReference type="Proteomes" id="UP001633002">
    <property type="component" value="Unassembled WGS sequence"/>
</dbReference>
<dbReference type="EMBL" id="JBJQOH010000007">
    <property type="protein sequence ID" value="KAL3680169.1"/>
    <property type="molecule type" value="Genomic_DNA"/>
</dbReference>
<dbReference type="AlphaFoldDB" id="A0ABD3GQY6"/>
<organism evidence="2 3">
    <name type="scientific">Riccia sorocarpa</name>
    <dbReference type="NCBI Taxonomy" id="122646"/>
    <lineage>
        <taxon>Eukaryota</taxon>
        <taxon>Viridiplantae</taxon>
        <taxon>Streptophyta</taxon>
        <taxon>Embryophyta</taxon>
        <taxon>Marchantiophyta</taxon>
        <taxon>Marchantiopsida</taxon>
        <taxon>Marchantiidae</taxon>
        <taxon>Marchantiales</taxon>
        <taxon>Ricciaceae</taxon>
        <taxon>Riccia</taxon>
    </lineage>
</organism>
<comment type="caution">
    <text evidence="2">The sequence shown here is derived from an EMBL/GenBank/DDBJ whole genome shotgun (WGS) entry which is preliminary data.</text>
</comment>
<gene>
    <name evidence="2" type="ORF">R1sor_023125</name>
</gene>